<gene>
    <name evidence="3" type="ORF">GPX89_26430</name>
</gene>
<evidence type="ECO:0000313" key="3">
    <source>
        <dbReference type="EMBL" id="MVU80777.1"/>
    </source>
</evidence>
<evidence type="ECO:0000259" key="2">
    <source>
        <dbReference type="Pfam" id="PF02470"/>
    </source>
</evidence>
<keyword evidence="1" id="KW-0472">Membrane</keyword>
<dbReference type="RefSeq" id="WP_157390346.1">
    <property type="nucleotide sequence ID" value="NZ_WRPP01000005.1"/>
</dbReference>
<reference evidence="3 4" key="1">
    <citation type="submission" date="2019-12" db="EMBL/GenBank/DDBJ databases">
        <title>Nocardia sp. nov. ET3-3 isolated from soil.</title>
        <authorList>
            <person name="Kanchanasin P."/>
            <person name="Tanasupawat S."/>
            <person name="Yuki M."/>
            <person name="Kudo T."/>
        </authorList>
    </citation>
    <scope>NUCLEOTIDE SEQUENCE [LARGE SCALE GENOMIC DNA]</scope>
    <source>
        <strain evidence="3 4">ET3-3</strain>
    </source>
</reference>
<evidence type="ECO:0000256" key="1">
    <source>
        <dbReference type="SAM" id="Phobius"/>
    </source>
</evidence>
<dbReference type="PANTHER" id="PTHR33371">
    <property type="entry name" value="INTERMEMBRANE PHOSPHOLIPID TRANSPORT SYSTEM BINDING PROTEIN MLAD-RELATED"/>
    <property type="match status" value="1"/>
</dbReference>
<feature type="transmembrane region" description="Helical" evidence="1">
    <location>
        <begin position="21"/>
        <end position="45"/>
    </location>
</feature>
<comment type="caution">
    <text evidence="3">The sequence shown here is derived from an EMBL/GenBank/DDBJ whole genome shotgun (WGS) entry which is preliminary data.</text>
</comment>
<keyword evidence="1" id="KW-0812">Transmembrane</keyword>
<keyword evidence="1" id="KW-1133">Transmembrane helix</keyword>
<name>A0A7K1V2N4_9NOCA</name>
<proteinExistence type="predicted"/>
<keyword evidence="4" id="KW-1185">Reference proteome</keyword>
<dbReference type="PANTHER" id="PTHR33371:SF4">
    <property type="entry name" value="INTERMEMBRANE PHOSPHOLIPID TRANSPORT SYSTEM BINDING PROTEIN MLAD"/>
    <property type="match status" value="1"/>
</dbReference>
<sequence>MQRALRKFAARWGLTADGRRTQIVLGAGVVLVAVVSLAATTMLYMHPLGRKTIAFETTDASSVGIGAEVRVAGITVGKVTKLSIQPKTVRVDAEIDNGTFVGSDTRVDVRMLTPVGGYAVTLVPLGNASLGSAVIPADRVSVPYSIGDVLQAAPNVTDKVNGGPIDANIDQIADALQHNSGSVGSLIAGMNSIATVMDEQREQVRNVMDMAAQYLQTFNTSRDFVFELIRQVEIVLSTYNNTHAGFNEAYELLGDTVYRIIPIENFYLEHEPQVRPLIEQLRAGIADFQQHMGPAIDQLQQLRDRLAAWLTPDGMAEIGSGTILASGICIPIPGRTC</sequence>
<dbReference type="InterPro" id="IPR003399">
    <property type="entry name" value="Mce/MlaD"/>
</dbReference>
<protein>
    <submittedName>
        <fullName evidence="3">MCE family protein</fullName>
    </submittedName>
</protein>
<accession>A0A7K1V2N4</accession>
<dbReference type="EMBL" id="WRPP01000005">
    <property type="protein sequence ID" value="MVU80777.1"/>
    <property type="molecule type" value="Genomic_DNA"/>
</dbReference>
<evidence type="ECO:0000313" key="4">
    <source>
        <dbReference type="Proteomes" id="UP000466794"/>
    </source>
</evidence>
<dbReference type="AlphaFoldDB" id="A0A7K1V2N4"/>
<dbReference type="InterPro" id="IPR052336">
    <property type="entry name" value="MlaD_Phospholipid_Transporter"/>
</dbReference>
<feature type="domain" description="Mce/MlaD" evidence="2">
    <location>
        <begin position="51"/>
        <end position="124"/>
    </location>
</feature>
<dbReference type="Pfam" id="PF02470">
    <property type="entry name" value="MlaD"/>
    <property type="match status" value="1"/>
</dbReference>
<dbReference type="Proteomes" id="UP000466794">
    <property type="component" value="Unassembled WGS sequence"/>
</dbReference>
<organism evidence="3 4">
    <name type="scientific">Nocardia terrae</name>
    <dbReference type="NCBI Taxonomy" id="2675851"/>
    <lineage>
        <taxon>Bacteria</taxon>
        <taxon>Bacillati</taxon>
        <taxon>Actinomycetota</taxon>
        <taxon>Actinomycetes</taxon>
        <taxon>Mycobacteriales</taxon>
        <taxon>Nocardiaceae</taxon>
        <taxon>Nocardia</taxon>
    </lineage>
</organism>